<feature type="compositionally biased region" description="Acidic residues" evidence="1">
    <location>
        <begin position="1618"/>
        <end position="1629"/>
    </location>
</feature>
<accession>A0ABR4BTE2</accession>
<feature type="region of interest" description="Disordered" evidence="1">
    <location>
        <begin position="1591"/>
        <end position="1666"/>
    </location>
</feature>
<feature type="compositionally biased region" description="Gly residues" evidence="1">
    <location>
        <begin position="1650"/>
        <end position="1662"/>
    </location>
</feature>
<feature type="compositionally biased region" description="Basic residues" evidence="1">
    <location>
        <begin position="101"/>
        <end position="113"/>
    </location>
</feature>
<feature type="domain" description="Rhamnogalacturonase A/B/Epimerase-like pectate lyase" evidence="3">
    <location>
        <begin position="653"/>
        <end position="840"/>
    </location>
</feature>
<dbReference type="SUPFAM" id="SSF51126">
    <property type="entry name" value="Pectin lyase-like"/>
    <property type="match status" value="2"/>
</dbReference>
<dbReference type="InterPro" id="IPR039279">
    <property type="entry name" value="QRT3-like"/>
</dbReference>
<reference evidence="4 5" key="1">
    <citation type="journal article" date="2024" name="Commun. Biol.">
        <title>Comparative genomic analysis of thermophilic fungi reveals convergent evolutionary adaptations and gene losses.</title>
        <authorList>
            <person name="Steindorff A.S."/>
            <person name="Aguilar-Pontes M.V."/>
            <person name="Robinson A.J."/>
            <person name="Andreopoulos B."/>
            <person name="LaButti K."/>
            <person name="Kuo A."/>
            <person name="Mondo S."/>
            <person name="Riley R."/>
            <person name="Otillar R."/>
            <person name="Haridas S."/>
            <person name="Lipzen A."/>
            <person name="Grimwood J."/>
            <person name="Schmutz J."/>
            <person name="Clum A."/>
            <person name="Reid I.D."/>
            <person name="Moisan M.C."/>
            <person name="Butler G."/>
            <person name="Nguyen T.T.M."/>
            <person name="Dewar K."/>
            <person name="Conant G."/>
            <person name="Drula E."/>
            <person name="Henrissat B."/>
            <person name="Hansel C."/>
            <person name="Singer S."/>
            <person name="Hutchinson M.I."/>
            <person name="de Vries R.P."/>
            <person name="Natvig D.O."/>
            <person name="Powell A.J."/>
            <person name="Tsang A."/>
            <person name="Grigoriev I.V."/>
        </authorList>
    </citation>
    <scope>NUCLEOTIDE SEQUENCE [LARGE SCALE GENOMIC DNA]</scope>
    <source>
        <strain evidence="4 5">CBS 494.80</strain>
    </source>
</reference>
<feature type="region of interest" description="Disordered" evidence="1">
    <location>
        <begin position="311"/>
        <end position="335"/>
    </location>
</feature>
<keyword evidence="5" id="KW-1185">Reference proteome</keyword>
<sequence>MVALLYLYVILSIVKSCISSEFWPGPQVTSMKNGKEIWTATIKGEKSTVTKDYRVNDLDPRPMLVYNCHNVPALCQTVKSYLGSRTSGTFHYDRWSLPKERKSKTRTAARRKSSCGGDDGVQWIDSKRADGSNRCPEPDKPGTWKYETDQSEHTVMWRKSDGTNISKNRLAKKVITPKEDGTGYDTTYVTMGAKLTCDEWPAASWIEGGAGSSIYCAPVAASCKIDKDNDKHVDSLQTEQDWQANGHSAIYTYIKPRFVATKIVKSQQTNSDQWTIWKFDFKYVNEVNGDAVWLEAGGKKRYCYGPNASNANSSPACKPIWNEDSDSDSSDDGSENLIELRGETGNVTALDRVIRIFSSKDLNLLSQLSSHGSYRHPQNLRNLSVQGRRVRKLFFIAWKVSPVRIQQVLAKFYVFFDRAKDYRKLRLQWQHAADFNIVTKFTRINGFLLRMVLWQYQFYIMIPEISFFMQVQDQGMQGTALQACQEQQGGLCVTMRAMHSSFLCSYALTIYGILLLFASGVSASEMQIENPHWRDLHIRRSLGSRSNGTLNSTLFEAERLVELAQEEARIRNEYLVQHVRKNKYEIKDFTASPMVSADLITGTGVNDTVARADALVTEYLAKNESRGGTLLERQATSYWMENMVQNGKSPYVTDSTYKAVVYFPTGTYLVSGTLIQYYFTQFIGNPLARPVIKAKSTFVGLGVISSDEYIVGGDGGEWYINQSNFYRQIRNIVIDITDAPQQAYVAAIYWQVAQATSLQNVKFIMSVVPGNNQQGIFMENGSGGFLSDLEFSGGSIGAYVGNQQFSVRNLKFSNHQTAAIHIHWDWGWTWKGVDISNCPIAILMSTPGASTEVGSAIFIDSKITNCPVGISVQLENETNKATLSIFSLSTSNVPAVVQNDKKEVLLSGSSGATVVKAWGIGRRYDTDSQDSKLGGTWQAGASYPRAPIISSMLLKDSANQQSGLFERSKPQYELIPASDFVNIKLSPYSAIGDGVHDDTAALNAALLAVSASNKILWIPAGVYLVSDTVFIPRGAKIVGQSWAQIIGAGVKFEDIKKPYPVVQVGRVGDTGSVEIQDLLFTVRGKTAGAVILQWNIHESTQGSAAMWDTHIRVGGAKGSDLQATNCPKKTGSISTNCISAAVLVHITSKASAYFENTWFWVADHDLDIPAQTQIDVYVGRGVLIESTGPVWLYGTASEHCVLYQYQTVDASNIFMGMIQTESPYYQTAPNAPAPFSISSGFNSDPTFDDCKAGSKTCAVSWAKIVKTACSKSTQAAVPVGGTAVLGADNHINYCSVVMAWLGSSLGGSNNLNGVKHISPISATVIPFTATTVASTATFTIGPAGQPIVANVYMQPNDGNQNQPKGPGDDQCVCDLARLITSTCCGIGGGVSSPIEISPGVPIPKELILPVGFTPNQEVIGTDGQKHAPSQPFTEQVVVSAGTIFLFPFVIPPGLSLSNLYTPGADDSGDDYTMYIITTFWEGPHTVSCSYPCTVLFPPLVVTSTWTPRPFVTSKDGQTETVTIPVQTTQRIRISKTTIKSSDGSSPTKVIFPIPAPKPLCIKITLPILGTITFGLCPPKLDPFPPKIPDVTIIPVPPGKKPGPTMYKNVPSQDHKDEEKEEEDEDEGPEESTCSDSDPDSPFVDIPGDDSNGGSGSPVGAGTGSPTTATVVVTETAVETVHVPATSTILVPAPAPPVPIPSPAPAPAPDRPVPNPDTEEKHCFGSSSRQVDGNKLDNAYKDFCDYVDGTYLDATMMKSNHVSVKRSEFTYYILVPIQSKNNCAWIITKDNCKRIFKKVVGCKPYSASLLRVGGTVTDNCATYTLDPVQDIAGICIPIPIFIFMCLLDEIFG</sequence>
<feature type="compositionally biased region" description="Pro residues" evidence="1">
    <location>
        <begin position="1692"/>
        <end position="1714"/>
    </location>
</feature>
<dbReference type="InterPro" id="IPR011050">
    <property type="entry name" value="Pectin_lyase_fold/virulence"/>
</dbReference>
<dbReference type="PANTHER" id="PTHR33928:SF2">
    <property type="entry name" value="PECTATE LYASE SUPERFAMILY PROTEIN DOMAIN-CONTAINING PROTEIN-RELATED"/>
    <property type="match status" value="1"/>
</dbReference>
<feature type="chain" id="PRO_5045123615" description="Rhamnogalacturonase A/B/Epimerase-like pectate lyase domain-containing protein" evidence="2">
    <location>
        <begin position="20"/>
        <end position="1851"/>
    </location>
</feature>
<feature type="signal peptide" evidence="2">
    <location>
        <begin position="1"/>
        <end position="19"/>
    </location>
</feature>
<evidence type="ECO:0000256" key="1">
    <source>
        <dbReference type="SAM" id="MobiDB-lite"/>
    </source>
</evidence>
<gene>
    <name evidence="4" type="ORF">VTL71DRAFT_9502</name>
</gene>
<organism evidence="4 5">
    <name type="scientific">Oculimacula yallundae</name>
    <dbReference type="NCBI Taxonomy" id="86028"/>
    <lineage>
        <taxon>Eukaryota</taxon>
        <taxon>Fungi</taxon>
        <taxon>Dikarya</taxon>
        <taxon>Ascomycota</taxon>
        <taxon>Pezizomycotina</taxon>
        <taxon>Leotiomycetes</taxon>
        <taxon>Helotiales</taxon>
        <taxon>Ploettnerulaceae</taxon>
        <taxon>Oculimacula</taxon>
    </lineage>
</organism>
<feature type="region of interest" description="Disordered" evidence="1">
    <location>
        <begin position="1689"/>
        <end position="1728"/>
    </location>
</feature>
<feature type="domain" description="Rhamnogalacturonase A/B/Epimerase-like pectate lyase" evidence="3">
    <location>
        <begin position="986"/>
        <end position="1046"/>
    </location>
</feature>
<dbReference type="Proteomes" id="UP001595075">
    <property type="component" value="Unassembled WGS sequence"/>
</dbReference>
<dbReference type="Gene3D" id="2.160.20.10">
    <property type="entry name" value="Single-stranded right-handed beta-helix, Pectin lyase-like"/>
    <property type="match status" value="2"/>
</dbReference>
<feature type="compositionally biased region" description="Acidic residues" evidence="1">
    <location>
        <begin position="323"/>
        <end position="334"/>
    </location>
</feature>
<proteinExistence type="predicted"/>
<dbReference type="Pfam" id="PF12708">
    <property type="entry name" value="Pect-lyase_RHGA_epim"/>
    <property type="match status" value="2"/>
</dbReference>
<keyword evidence="2" id="KW-0732">Signal</keyword>
<name>A0ABR4BTE2_9HELO</name>
<feature type="compositionally biased region" description="Basic and acidic residues" evidence="1">
    <location>
        <begin position="125"/>
        <end position="143"/>
    </location>
</feature>
<dbReference type="InterPro" id="IPR012334">
    <property type="entry name" value="Pectin_lyas_fold"/>
</dbReference>
<dbReference type="InterPro" id="IPR024535">
    <property type="entry name" value="RHGA/B-epi-like_pectate_lyase"/>
</dbReference>
<feature type="region of interest" description="Disordered" evidence="1">
    <location>
        <begin position="101"/>
        <end position="143"/>
    </location>
</feature>
<dbReference type="CDD" id="cd23668">
    <property type="entry name" value="GH55_beta13glucanase-like"/>
    <property type="match status" value="1"/>
</dbReference>
<dbReference type="EMBL" id="JAZHXI010000022">
    <property type="protein sequence ID" value="KAL2060471.1"/>
    <property type="molecule type" value="Genomic_DNA"/>
</dbReference>
<evidence type="ECO:0000259" key="3">
    <source>
        <dbReference type="Pfam" id="PF12708"/>
    </source>
</evidence>
<dbReference type="PANTHER" id="PTHR33928">
    <property type="entry name" value="POLYGALACTURONASE QRT3"/>
    <property type="match status" value="1"/>
</dbReference>
<evidence type="ECO:0000313" key="4">
    <source>
        <dbReference type="EMBL" id="KAL2060471.1"/>
    </source>
</evidence>
<evidence type="ECO:0000313" key="5">
    <source>
        <dbReference type="Proteomes" id="UP001595075"/>
    </source>
</evidence>
<protein>
    <recommendedName>
        <fullName evidence="3">Rhamnogalacturonase A/B/Epimerase-like pectate lyase domain-containing protein</fullName>
    </recommendedName>
</protein>
<comment type="caution">
    <text evidence="4">The sequence shown here is derived from an EMBL/GenBank/DDBJ whole genome shotgun (WGS) entry which is preliminary data.</text>
</comment>
<evidence type="ECO:0000256" key="2">
    <source>
        <dbReference type="SAM" id="SignalP"/>
    </source>
</evidence>